<organism evidence="1">
    <name type="scientific">Pseudomonas saudimassiliensis</name>
    <dbReference type="NCBI Taxonomy" id="1461581"/>
    <lineage>
        <taxon>Bacteria</taxon>
        <taxon>Pseudomonadati</taxon>
        <taxon>Pseudomonadota</taxon>
        <taxon>Gammaproteobacteria</taxon>
        <taxon>Pseudomonadales</taxon>
        <taxon>Pseudomonadaceae</taxon>
        <taxon>Pseudomonas</taxon>
    </lineage>
</organism>
<protein>
    <submittedName>
        <fullName evidence="1">Group 1 glycosyl transferase</fullName>
    </submittedName>
</protein>
<name>A0A078MLI4_9PSED</name>
<keyword evidence="1" id="KW-0808">Transferase</keyword>
<accession>A0A078MLI4</accession>
<reference evidence="1" key="1">
    <citation type="submission" date="2014-07" db="EMBL/GenBank/DDBJ databases">
        <authorList>
            <person name="Urmite Genomes Urmite Genomes"/>
        </authorList>
    </citation>
    <scope>NUCLEOTIDE SEQUENCE</scope>
    <source>
        <strain evidence="1">12M76_air</strain>
    </source>
</reference>
<dbReference type="CDD" id="cd03801">
    <property type="entry name" value="GT4_PimA-like"/>
    <property type="match status" value="1"/>
</dbReference>
<sequence>MNLAYIHDHKYYRCNGKVYSAGTMSSAVFSRFFGVADKVTVFSHLIDVDDVGAINSMTEIDDPRVSFSSLNDFGTCIKLKDRIFLKKRVLKKIEGCDGVVARVPGTLTSRYCRYLLRNTTLLVGLEVVGCTFDALWYHGSLKAKLAAIPSYFLMRNVVRQAQAVVYVTEGFLQTRYPTAGKSVNASNVVLDSTKGDKAQADDRWSKVKYRFGIVGSWDVAYKGHDVLFKSLSQLPKDKFQLDIVGLGDANRIHAMISVNGLTDNVTVVGRLKPGAEMMTWYESLDLLVHPSRTEGLPRSVIEAMSRGCPVLASSVGGIPELLPQCRLHSPGDHKALEAQLLEFLENPKSFNDDVIRNIVRSKDYLSPVLEERRLVFWQNFFKGNRCSA</sequence>
<dbReference type="AlphaFoldDB" id="A0A078MLI4"/>
<gene>
    <name evidence="1" type="ORF">BN1049_02691</name>
</gene>
<dbReference type="OrthoDB" id="6713459at2"/>
<dbReference type="EMBL" id="LM997413">
    <property type="protein sequence ID" value="CEA06307.1"/>
    <property type="molecule type" value="Genomic_DNA"/>
</dbReference>
<dbReference type="GO" id="GO:0016740">
    <property type="term" value="F:transferase activity"/>
    <property type="evidence" value="ECO:0007669"/>
    <property type="project" value="UniProtKB-KW"/>
</dbReference>
<dbReference type="PANTHER" id="PTHR12526">
    <property type="entry name" value="GLYCOSYLTRANSFERASE"/>
    <property type="match status" value="1"/>
</dbReference>
<evidence type="ECO:0000313" key="1">
    <source>
        <dbReference type="EMBL" id="CEA06307.1"/>
    </source>
</evidence>
<dbReference type="Pfam" id="PF13692">
    <property type="entry name" value="Glyco_trans_1_4"/>
    <property type="match status" value="1"/>
</dbReference>
<dbReference type="RefSeq" id="WP_082050053.1">
    <property type="nucleotide sequence ID" value="NZ_LK391969.1"/>
</dbReference>
<dbReference type="PATRIC" id="fig|1461581.3.peg.2650"/>
<dbReference type="Gene3D" id="3.40.50.2000">
    <property type="entry name" value="Glycogen Phosphorylase B"/>
    <property type="match status" value="1"/>
</dbReference>
<dbReference type="EMBL" id="LK391969">
    <property type="protein sequence ID" value="CEF27732.1"/>
    <property type="molecule type" value="Genomic_DNA"/>
</dbReference>
<proteinExistence type="predicted"/>
<dbReference type="SUPFAM" id="SSF53756">
    <property type="entry name" value="UDP-Glycosyltransferase/glycogen phosphorylase"/>
    <property type="match status" value="1"/>
</dbReference>